<keyword evidence="7" id="KW-1185">Reference proteome</keyword>
<reference evidence="6 7" key="1">
    <citation type="submission" date="2011-11" db="EMBL/GenBank/DDBJ databases">
        <title>Complete sequence of Spirochaeta sp. grapes.</title>
        <authorList>
            <consortium name="US DOE Joint Genome Institute"/>
            <person name="Lucas S."/>
            <person name="Han J."/>
            <person name="Lapidus A."/>
            <person name="Cheng J.-F."/>
            <person name="Goodwin L."/>
            <person name="Pitluck S."/>
            <person name="Peters L."/>
            <person name="Ovchinnikova G."/>
            <person name="Munk A.C."/>
            <person name="Detter J.C."/>
            <person name="Han C."/>
            <person name="Tapia R."/>
            <person name="Land M."/>
            <person name="Hauser L."/>
            <person name="Kyrpides N."/>
            <person name="Ivanova N."/>
            <person name="Pagani I."/>
            <person name="Ritalahtilisa K."/>
            <person name="Loeffler F."/>
            <person name="Woyke T."/>
        </authorList>
    </citation>
    <scope>NUCLEOTIDE SEQUENCE [LARGE SCALE GENOMIC DNA]</scope>
    <source>
        <strain evidence="7">ATCC BAA-1885 / DSM 22778 / Grapes</strain>
    </source>
</reference>
<dbReference type="InterPro" id="IPR028082">
    <property type="entry name" value="Peripla_BP_I"/>
</dbReference>
<feature type="domain" description="Periplasmic binding protein" evidence="5">
    <location>
        <begin position="34"/>
        <end position="290"/>
    </location>
</feature>
<evidence type="ECO:0000256" key="2">
    <source>
        <dbReference type="ARBA" id="ARBA00007639"/>
    </source>
</evidence>
<dbReference type="KEGG" id="sgp:SpiGrapes_1750"/>
<dbReference type="CDD" id="cd01536">
    <property type="entry name" value="PBP1_ABC_sugar_binding-like"/>
    <property type="match status" value="1"/>
</dbReference>
<gene>
    <name evidence="6" type="ordered locus">SpiGrapes_1750</name>
</gene>
<dbReference type="GO" id="GO:0030313">
    <property type="term" value="C:cell envelope"/>
    <property type="evidence" value="ECO:0007669"/>
    <property type="project" value="UniProtKB-SubCell"/>
</dbReference>
<keyword evidence="6" id="KW-0813">Transport</keyword>
<keyword evidence="6" id="KW-0762">Sugar transport</keyword>
<evidence type="ECO:0000256" key="1">
    <source>
        <dbReference type="ARBA" id="ARBA00004196"/>
    </source>
</evidence>
<dbReference type="OrthoDB" id="9814427at2"/>
<evidence type="ECO:0000256" key="3">
    <source>
        <dbReference type="ARBA" id="ARBA00022729"/>
    </source>
</evidence>
<dbReference type="Pfam" id="PF13407">
    <property type="entry name" value="Peripla_BP_4"/>
    <property type="match status" value="1"/>
</dbReference>
<dbReference type="SUPFAM" id="SSF53822">
    <property type="entry name" value="Periplasmic binding protein-like I"/>
    <property type="match status" value="1"/>
</dbReference>
<comment type="subcellular location">
    <subcellularLocation>
        <location evidence="1">Cell envelope</location>
    </subcellularLocation>
</comment>
<dbReference type="HOGENOM" id="CLU_037628_3_2_12"/>
<evidence type="ECO:0000259" key="5">
    <source>
        <dbReference type="Pfam" id="PF13407"/>
    </source>
</evidence>
<dbReference type="Gene3D" id="3.40.50.2300">
    <property type="match status" value="2"/>
</dbReference>
<dbReference type="PANTHER" id="PTHR46847:SF1">
    <property type="entry name" value="D-ALLOSE-BINDING PERIPLASMIC PROTEIN-RELATED"/>
    <property type="match status" value="1"/>
</dbReference>
<organism evidence="6 7">
    <name type="scientific">Sphaerochaeta pleomorpha (strain ATCC BAA-1885 / DSM 22778 / Grapes)</name>
    <dbReference type="NCBI Taxonomy" id="158190"/>
    <lineage>
        <taxon>Bacteria</taxon>
        <taxon>Pseudomonadati</taxon>
        <taxon>Spirochaetota</taxon>
        <taxon>Spirochaetia</taxon>
        <taxon>Spirochaetales</taxon>
        <taxon>Sphaerochaetaceae</taxon>
        <taxon>Sphaerochaeta</taxon>
    </lineage>
</organism>
<sequence length="320" mass="34497">MKKSLIVALLLVTMVCSSLFANGNSETVTGKPKVAFICKSYSDAFCVWVKDEIEKNAKENYSNQFDVICFDSAGNSTTQINQIENCVASKFDVIIFQQVDAQATVPAVKKAVAAGIPVIVTTGHIEDGGLSTYIDANPVQQGTVVAEYALTKLPTNSKICILQGPAGNFHANGRQKGFVDTLGKRSDIQIVDAQIGEWGKDKAVTITQNWLSSIPDLTCIMAHNDDMALGAYEAIKMAKKQGQIQIYGVDALASACLAVQDGRMEATVFQNAIGYAVKALEYASKTLKGEAIESITLDSELVTPENVNKYIELHKMLGNI</sequence>
<dbReference type="AlphaFoldDB" id="G8QXI5"/>
<dbReference type="STRING" id="158190.SpiGrapes_1750"/>
<dbReference type="Proteomes" id="UP000005632">
    <property type="component" value="Chromosome"/>
</dbReference>
<dbReference type="PANTHER" id="PTHR46847">
    <property type="entry name" value="D-ALLOSE-BINDING PERIPLASMIC PROTEIN-RELATED"/>
    <property type="match status" value="1"/>
</dbReference>
<protein>
    <submittedName>
        <fullName evidence="6">ABC-type sugar transport system, periplasmic component</fullName>
    </submittedName>
</protein>
<dbReference type="InterPro" id="IPR025997">
    <property type="entry name" value="SBP_2_dom"/>
</dbReference>
<dbReference type="eggNOG" id="COG1879">
    <property type="taxonomic scope" value="Bacteria"/>
</dbReference>
<feature type="signal peptide" evidence="4">
    <location>
        <begin position="1"/>
        <end position="21"/>
    </location>
</feature>
<comment type="similarity">
    <text evidence="2">Belongs to the bacterial solute-binding protein 2 family.</text>
</comment>
<evidence type="ECO:0000313" key="7">
    <source>
        <dbReference type="Proteomes" id="UP000005632"/>
    </source>
</evidence>
<evidence type="ECO:0000313" key="6">
    <source>
        <dbReference type="EMBL" id="AEV29548.1"/>
    </source>
</evidence>
<name>G8QXI5_SPHPG</name>
<dbReference type="EMBL" id="CP003155">
    <property type="protein sequence ID" value="AEV29548.1"/>
    <property type="molecule type" value="Genomic_DNA"/>
</dbReference>
<feature type="chain" id="PRO_5003514025" evidence="4">
    <location>
        <begin position="22"/>
        <end position="320"/>
    </location>
</feature>
<proteinExistence type="inferred from homology"/>
<evidence type="ECO:0000256" key="4">
    <source>
        <dbReference type="SAM" id="SignalP"/>
    </source>
</evidence>
<keyword evidence="3 4" id="KW-0732">Signal</keyword>
<dbReference type="GO" id="GO:0030246">
    <property type="term" value="F:carbohydrate binding"/>
    <property type="evidence" value="ECO:0007669"/>
    <property type="project" value="UniProtKB-ARBA"/>
</dbReference>
<dbReference type="RefSeq" id="WP_014270391.1">
    <property type="nucleotide sequence ID" value="NC_016633.1"/>
</dbReference>
<accession>G8QXI5</accession>